<sequence>RAFLPSATTSSDSWEKNMGSAWPLHKDDTLFRSGRPTGLNIYALFRKDLRSESFFD</sequence>
<evidence type="ECO:0000313" key="1">
    <source>
        <dbReference type="EMBL" id="KAJ7330361.1"/>
    </source>
</evidence>
<dbReference type="Proteomes" id="UP001218218">
    <property type="component" value="Unassembled WGS sequence"/>
</dbReference>
<gene>
    <name evidence="1" type="ORF">DFH08DRAFT_709017</name>
</gene>
<name>A0AAD7EKK8_9AGAR</name>
<feature type="non-terminal residue" evidence="1">
    <location>
        <position position="1"/>
    </location>
</feature>
<reference evidence="1" key="1">
    <citation type="submission" date="2023-03" db="EMBL/GenBank/DDBJ databases">
        <title>Massive genome expansion in bonnet fungi (Mycena s.s.) driven by repeated elements and novel gene families across ecological guilds.</title>
        <authorList>
            <consortium name="Lawrence Berkeley National Laboratory"/>
            <person name="Harder C.B."/>
            <person name="Miyauchi S."/>
            <person name="Viragh M."/>
            <person name="Kuo A."/>
            <person name="Thoen E."/>
            <person name="Andreopoulos B."/>
            <person name="Lu D."/>
            <person name="Skrede I."/>
            <person name="Drula E."/>
            <person name="Henrissat B."/>
            <person name="Morin E."/>
            <person name="Kohler A."/>
            <person name="Barry K."/>
            <person name="LaButti K."/>
            <person name="Morin E."/>
            <person name="Salamov A."/>
            <person name="Lipzen A."/>
            <person name="Mereny Z."/>
            <person name="Hegedus B."/>
            <person name="Baldrian P."/>
            <person name="Stursova M."/>
            <person name="Weitz H."/>
            <person name="Taylor A."/>
            <person name="Grigoriev I.V."/>
            <person name="Nagy L.G."/>
            <person name="Martin F."/>
            <person name="Kauserud H."/>
        </authorList>
    </citation>
    <scope>NUCLEOTIDE SEQUENCE</scope>
    <source>
        <strain evidence="1">CBHHK002</strain>
    </source>
</reference>
<proteinExistence type="predicted"/>
<organism evidence="1 2">
    <name type="scientific">Mycena albidolilacea</name>
    <dbReference type="NCBI Taxonomy" id="1033008"/>
    <lineage>
        <taxon>Eukaryota</taxon>
        <taxon>Fungi</taxon>
        <taxon>Dikarya</taxon>
        <taxon>Basidiomycota</taxon>
        <taxon>Agaricomycotina</taxon>
        <taxon>Agaricomycetes</taxon>
        <taxon>Agaricomycetidae</taxon>
        <taxon>Agaricales</taxon>
        <taxon>Marasmiineae</taxon>
        <taxon>Mycenaceae</taxon>
        <taxon>Mycena</taxon>
    </lineage>
</organism>
<keyword evidence="2" id="KW-1185">Reference proteome</keyword>
<protein>
    <submittedName>
        <fullName evidence="1">Uncharacterized protein</fullName>
    </submittedName>
</protein>
<evidence type="ECO:0000313" key="2">
    <source>
        <dbReference type="Proteomes" id="UP001218218"/>
    </source>
</evidence>
<dbReference type="AlphaFoldDB" id="A0AAD7EKK8"/>
<comment type="caution">
    <text evidence="1">The sequence shown here is derived from an EMBL/GenBank/DDBJ whole genome shotgun (WGS) entry which is preliminary data.</text>
</comment>
<dbReference type="EMBL" id="JARIHO010000037">
    <property type="protein sequence ID" value="KAJ7330361.1"/>
    <property type="molecule type" value="Genomic_DNA"/>
</dbReference>
<accession>A0AAD7EKK8</accession>